<name>A0A9N7Y7N1_PLEPL</name>
<evidence type="ECO:0000313" key="1">
    <source>
        <dbReference type="EMBL" id="CAB1415741.1"/>
    </source>
</evidence>
<proteinExistence type="predicted"/>
<accession>A0A9N7Y7N1</accession>
<organism evidence="1 2">
    <name type="scientific">Pleuronectes platessa</name>
    <name type="common">European plaice</name>
    <dbReference type="NCBI Taxonomy" id="8262"/>
    <lineage>
        <taxon>Eukaryota</taxon>
        <taxon>Metazoa</taxon>
        <taxon>Chordata</taxon>
        <taxon>Craniata</taxon>
        <taxon>Vertebrata</taxon>
        <taxon>Euteleostomi</taxon>
        <taxon>Actinopterygii</taxon>
        <taxon>Neopterygii</taxon>
        <taxon>Teleostei</taxon>
        <taxon>Neoteleostei</taxon>
        <taxon>Acanthomorphata</taxon>
        <taxon>Carangaria</taxon>
        <taxon>Pleuronectiformes</taxon>
        <taxon>Pleuronectoidei</taxon>
        <taxon>Pleuronectidae</taxon>
        <taxon>Pleuronectes</taxon>
    </lineage>
</organism>
<evidence type="ECO:0000313" key="2">
    <source>
        <dbReference type="Proteomes" id="UP001153269"/>
    </source>
</evidence>
<dbReference type="AlphaFoldDB" id="A0A9N7Y7N1"/>
<dbReference type="EMBL" id="CADEAL010000172">
    <property type="protein sequence ID" value="CAB1415741.1"/>
    <property type="molecule type" value="Genomic_DNA"/>
</dbReference>
<gene>
    <name evidence="1" type="ORF">PLEPLA_LOCUS3459</name>
</gene>
<dbReference type="Proteomes" id="UP001153269">
    <property type="component" value="Unassembled WGS sequence"/>
</dbReference>
<sequence>MVPSTTHCAFSLSSSQSSVQPPVPSPFYPSVSSLLHLCIVLVASRAGPQAKQVQAAVMAPRTHTCMGTLGGEGPAAVPLSVKWQTGFVGCADTALISPTTPCNPRTLRTPPQPPHPSLQTQSPAFQMDTNQKALLGEAEQSVGEMRLSVQTDRPSILQRPPYQSLTARESVERKGLVGRDVIGLGYQRVDEAFKGRAKPGHPVWDCAAAAGGLSVAGVQSVWVKEIRSTASLLRWNRPCALPISRAFRPNELSQFQSVIKNVETVALGVRGFAASPALAEPSRFSGVQAERSWPMLSGSLEHLSLLKHT</sequence>
<reference evidence="1" key="1">
    <citation type="submission" date="2020-03" db="EMBL/GenBank/DDBJ databases">
        <authorList>
            <person name="Weist P."/>
        </authorList>
    </citation>
    <scope>NUCLEOTIDE SEQUENCE</scope>
</reference>
<comment type="caution">
    <text evidence="1">The sequence shown here is derived from an EMBL/GenBank/DDBJ whole genome shotgun (WGS) entry which is preliminary data.</text>
</comment>
<protein>
    <submittedName>
        <fullName evidence="1">Uncharacterized protein</fullName>
    </submittedName>
</protein>
<keyword evidence="2" id="KW-1185">Reference proteome</keyword>